<comment type="caution">
    <text evidence="2">The sequence shown here is derived from an EMBL/GenBank/DDBJ whole genome shotgun (WGS) entry which is preliminary data.</text>
</comment>
<evidence type="ECO:0000313" key="2">
    <source>
        <dbReference type="EMBL" id="MCB8890077.1"/>
    </source>
</evidence>
<gene>
    <name evidence="2" type="ORF">GEV37_13240</name>
</gene>
<evidence type="ECO:0000256" key="1">
    <source>
        <dbReference type="SAM" id="SignalP"/>
    </source>
</evidence>
<proteinExistence type="predicted"/>
<accession>A0ABS8DUS8</accession>
<reference evidence="2 3" key="1">
    <citation type="journal article" date="2021" name="Sci. Rep.">
        <title>Genome analysis of a halophilic bacterium Halomonas malpeensis YU-PRIM-29(T) reveals its exopolysaccharide and pigment producing capabilities.</title>
        <authorList>
            <person name="Athmika"/>
            <person name="Ghate S.D."/>
            <person name="Arun A.B."/>
            <person name="Rao S.S."/>
            <person name="Kumar S.T.A."/>
            <person name="Kandiyil M.K."/>
            <person name="Saptami K."/>
            <person name="Rekha P.D."/>
        </authorList>
    </citation>
    <scope>NUCLEOTIDE SEQUENCE [LARGE SCALE GENOMIC DNA]</scope>
    <source>
        <strain evidence="3">prim 29</strain>
    </source>
</reference>
<dbReference type="Proteomes" id="UP001319882">
    <property type="component" value="Unassembled WGS sequence"/>
</dbReference>
<protein>
    <recommendedName>
        <fullName evidence="4">Outer membrane protein beta-barrel domain-containing protein</fullName>
    </recommendedName>
</protein>
<sequence length="195" mass="20943">MPTQRLASTLLCGVLGSTVSFCSLANDSIYLSTELPTLAYTTPESEMMALDNGVVIEGSNLNSVDSYTSGFRLTAGFTPWRTTQFDIGAEIAYRESEEVFTSSSVTPLIQDTLSLGGALVAGLRMGAFSVYAKSGLTEWRGQSDTTGSEGGTAMLQGFGATVTVKRLVSRLEYERIDNPMLSHLNQLNASIHMPF</sequence>
<dbReference type="RefSeq" id="WP_227390738.1">
    <property type="nucleotide sequence ID" value="NZ_JBHSCJ010000002.1"/>
</dbReference>
<keyword evidence="1" id="KW-0732">Signal</keyword>
<dbReference type="Gene3D" id="2.40.160.20">
    <property type="match status" value="1"/>
</dbReference>
<evidence type="ECO:0008006" key="4">
    <source>
        <dbReference type="Google" id="ProtNLM"/>
    </source>
</evidence>
<feature type="signal peptide" evidence="1">
    <location>
        <begin position="1"/>
        <end position="25"/>
    </location>
</feature>
<keyword evidence="3" id="KW-1185">Reference proteome</keyword>
<dbReference type="EMBL" id="WHVL01000005">
    <property type="protein sequence ID" value="MCB8890077.1"/>
    <property type="molecule type" value="Genomic_DNA"/>
</dbReference>
<organism evidence="2 3">
    <name type="scientific">Vreelandella malpeensis</name>
    <dbReference type="NCBI Taxonomy" id="1172368"/>
    <lineage>
        <taxon>Bacteria</taxon>
        <taxon>Pseudomonadati</taxon>
        <taxon>Pseudomonadota</taxon>
        <taxon>Gammaproteobacteria</taxon>
        <taxon>Oceanospirillales</taxon>
        <taxon>Halomonadaceae</taxon>
        <taxon>Vreelandella</taxon>
    </lineage>
</organism>
<feature type="chain" id="PRO_5046387164" description="Outer membrane protein beta-barrel domain-containing protein" evidence="1">
    <location>
        <begin position="26"/>
        <end position="195"/>
    </location>
</feature>
<name>A0ABS8DUS8_9GAMM</name>
<evidence type="ECO:0000313" key="3">
    <source>
        <dbReference type="Proteomes" id="UP001319882"/>
    </source>
</evidence>